<evidence type="ECO:0000313" key="3">
    <source>
        <dbReference type="Proteomes" id="UP001175271"/>
    </source>
</evidence>
<sequence length="142" mass="15863">MMASSLHHSVATCVDLLMDATVSSDTVESILKWVGAHRSELSAKDAFLALEGIRKHEENPLAAELIVFFEEQFGENVEDVCESERVIGALKAELAKKHAELENQKAFNAKLLELLAKKEKENIELLQKDIERSELKSTVTEN</sequence>
<protein>
    <submittedName>
        <fullName evidence="2">Uncharacterized protein</fullName>
    </submittedName>
</protein>
<evidence type="ECO:0000313" key="2">
    <source>
        <dbReference type="EMBL" id="KAK0422727.1"/>
    </source>
</evidence>
<feature type="coiled-coil region" evidence="1">
    <location>
        <begin position="108"/>
        <end position="136"/>
    </location>
</feature>
<name>A0AA39IGJ8_9BILA</name>
<dbReference type="EMBL" id="JAUCMV010000001">
    <property type="protein sequence ID" value="KAK0422727.1"/>
    <property type="molecule type" value="Genomic_DNA"/>
</dbReference>
<dbReference type="Proteomes" id="UP001175271">
    <property type="component" value="Unassembled WGS sequence"/>
</dbReference>
<accession>A0AA39IGJ8</accession>
<keyword evidence="1" id="KW-0175">Coiled coil</keyword>
<gene>
    <name evidence="2" type="ORF">QR680_007746</name>
</gene>
<organism evidence="2 3">
    <name type="scientific">Steinernema hermaphroditum</name>
    <dbReference type="NCBI Taxonomy" id="289476"/>
    <lineage>
        <taxon>Eukaryota</taxon>
        <taxon>Metazoa</taxon>
        <taxon>Ecdysozoa</taxon>
        <taxon>Nematoda</taxon>
        <taxon>Chromadorea</taxon>
        <taxon>Rhabditida</taxon>
        <taxon>Tylenchina</taxon>
        <taxon>Panagrolaimomorpha</taxon>
        <taxon>Strongyloidoidea</taxon>
        <taxon>Steinernematidae</taxon>
        <taxon>Steinernema</taxon>
    </lineage>
</organism>
<keyword evidence="3" id="KW-1185">Reference proteome</keyword>
<comment type="caution">
    <text evidence="2">The sequence shown here is derived from an EMBL/GenBank/DDBJ whole genome shotgun (WGS) entry which is preliminary data.</text>
</comment>
<proteinExistence type="predicted"/>
<evidence type="ECO:0000256" key="1">
    <source>
        <dbReference type="SAM" id="Coils"/>
    </source>
</evidence>
<dbReference type="AlphaFoldDB" id="A0AA39IGJ8"/>
<reference evidence="2" key="1">
    <citation type="submission" date="2023-06" db="EMBL/GenBank/DDBJ databases">
        <title>Genomic analysis of the entomopathogenic nematode Steinernema hermaphroditum.</title>
        <authorList>
            <person name="Schwarz E.M."/>
            <person name="Heppert J.K."/>
            <person name="Baniya A."/>
            <person name="Schwartz H.T."/>
            <person name="Tan C.-H."/>
            <person name="Antoshechkin I."/>
            <person name="Sternberg P.W."/>
            <person name="Goodrich-Blair H."/>
            <person name="Dillman A.R."/>
        </authorList>
    </citation>
    <scope>NUCLEOTIDE SEQUENCE</scope>
    <source>
        <strain evidence="2">PS9179</strain>
        <tissue evidence="2">Whole animal</tissue>
    </source>
</reference>